<evidence type="ECO:0000313" key="2">
    <source>
        <dbReference type="Proteomes" id="UP000262477"/>
    </source>
</evidence>
<proteinExistence type="predicted"/>
<sequence length="329" mass="35936">MSTRTLDDATVTGIVTDATTAPSMHNAQPWRFRYHRGSRTFVLRADLERALLHGDPATRGLHLGCGAALLNLRVAAGQAGHRTATTLLPVPADPALLATVRLDARHAMPDEALTDLYPAIHERHTSRYPFADRQIPESVRTDLGEAARREGAQFAWVTPPHLQTVLALISDAEGYDHMDPDRAAEERSWIRDTSAEAPVDGIPDYALGPRKRAGMAPARDFAGLRPVPGRPFFDFERHPQLALLSTAGDTPTDWLRAGQGLERVLLLATLHGVTASFATQALEWPELRWILRDPVSGTGHVQMVVRLGYGPSGPRTPRRPVGQVLTIGP</sequence>
<dbReference type="PANTHER" id="PTHR23026">
    <property type="entry name" value="NADPH NITROREDUCTASE"/>
    <property type="match status" value="1"/>
</dbReference>
<dbReference type="InterPro" id="IPR050627">
    <property type="entry name" value="Nitroreductase/BluB"/>
</dbReference>
<dbReference type="SUPFAM" id="SSF55469">
    <property type="entry name" value="FMN-dependent nitroreductase-like"/>
    <property type="match status" value="2"/>
</dbReference>
<dbReference type="RefSeq" id="WP_128502523.1">
    <property type="nucleotide sequence ID" value="NZ_QUAC01000011.1"/>
</dbReference>
<dbReference type="PANTHER" id="PTHR23026:SF123">
    <property type="entry name" value="NAD(P)H NITROREDUCTASE RV3131-RELATED"/>
    <property type="match status" value="1"/>
</dbReference>
<dbReference type="Gene3D" id="3.40.109.10">
    <property type="entry name" value="NADH Oxidase"/>
    <property type="match status" value="1"/>
</dbReference>
<organism evidence="1 2">
    <name type="scientific">Streptomyces inhibens</name>
    <dbReference type="NCBI Taxonomy" id="2293571"/>
    <lineage>
        <taxon>Bacteria</taxon>
        <taxon>Bacillati</taxon>
        <taxon>Actinomycetota</taxon>
        <taxon>Actinomycetes</taxon>
        <taxon>Kitasatosporales</taxon>
        <taxon>Streptomycetaceae</taxon>
        <taxon>Streptomyces</taxon>
    </lineage>
</organism>
<dbReference type="AlphaFoldDB" id="A0A371QBA5"/>
<dbReference type="InterPro" id="IPR000415">
    <property type="entry name" value="Nitroreductase-like"/>
</dbReference>
<reference evidence="1 2" key="1">
    <citation type="submission" date="2018-08" db="EMBL/GenBank/DDBJ databases">
        <title>Streptomyces NEAU-D10 sp. nov., a novel Actinomycete isolated from soil.</title>
        <authorList>
            <person name="Jin L."/>
        </authorList>
    </citation>
    <scope>NUCLEOTIDE SEQUENCE [LARGE SCALE GENOMIC DNA]</scope>
    <source>
        <strain evidence="1 2">NEAU-D10</strain>
    </source>
</reference>
<name>A0A371QBA5_STRIH</name>
<dbReference type="GO" id="GO:0016491">
    <property type="term" value="F:oxidoreductase activity"/>
    <property type="evidence" value="ECO:0007669"/>
    <property type="project" value="InterPro"/>
</dbReference>
<dbReference type="NCBIfam" id="NF047509">
    <property type="entry name" value="Rv3131_FMN_oxido"/>
    <property type="match status" value="1"/>
</dbReference>
<keyword evidence="2" id="KW-1185">Reference proteome</keyword>
<dbReference type="OrthoDB" id="8156917at2"/>
<comment type="caution">
    <text evidence="1">The sequence shown here is derived from an EMBL/GenBank/DDBJ whole genome shotgun (WGS) entry which is preliminary data.</text>
</comment>
<gene>
    <name evidence="1" type="ORF">DY245_01375</name>
</gene>
<dbReference type="Proteomes" id="UP000262477">
    <property type="component" value="Unassembled WGS sequence"/>
</dbReference>
<dbReference type="EMBL" id="QUAC01000011">
    <property type="protein sequence ID" value="REK91981.1"/>
    <property type="molecule type" value="Genomic_DNA"/>
</dbReference>
<accession>A0A371QBA5</accession>
<protein>
    <submittedName>
        <fullName evidence="1">Nitroreductase</fullName>
    </submittedName>
</protein>
<evidence type="ECO:0000313" key="1">
    <source>
        <dbReference type="EMBL" id="REK91981.1"/>
    </source>
</evidence>